<name>A0A345BJ04_LAVIN</name>
<dbReference type="PANTHER" id="PTHR31225:SF0">
    <property type="entry name" value="S-(+)-LINALOOL SYNTHASE, CHLOROPLASTIC"/>
    <property type="match status" value="1"/>
</dbReference>
<dbReference type="Pfam" id="PF01397">
    <property type="entry name" value="Terpene_synth"/>
    <property type="match status" value="1"/>
</dbReference>
<dbReference type="SFLD" id="SFLDS00005">
    <property type="entry name" value="Isoprenoid_Synthase_Type_I"/>
    <property type="match status" value="1"/>
</dbReference>
<dbReference type="AlphaFoldDB" id="A0A345BJ04"/>
<evidence type="ECO:0000256" key="3">
    <source>
        <dbReference type="ARBA" id="ARBA00022842"/>
    </source>
</evidence>
<organism evidence="7">
    <name type="scientific">Lavandula x intermedia</name>
    <name type="common">Lavandin</name>
    <name type="synonym">Lavandula angustifolia x Lavandula latifolia</name>
    <dbReference type="NCBI Taxonomy" id="1196215"/>
    <lineage>
        <taxon>Eukaryota</taxon>
        <taxon>Viridiplantae</taxon>
        <taxon>Streptophyta</taxon>
        <taxon>Embryophyta</taxon>
        <taxon>Tracheophyta</taxon>
        <taxon>Spermatophyta</taxon>
        <taxon>Magnoliopsida</taxon>
        <taxon>eudicotyledons</taxon>
        <taxon>Gunneridae</taxon>
        <taxon>Pentapetalae</taxon>
        <taxon>asterids</taxon>
        <taxon>lamiids</taxon>
        <taxon>Lamiales</taxon>
        <taxon>Lamiaceae</taxon>
        <taxon>Nepetoideae</taxon>
        <taxon>Ocimeae</taxon>
        <taxon>Lavandulinae</taxon>
        <taxon>Lavandula</taxon>
    </lineage>
</organism>
<evidence type="ECO:0000256" key="4">
    <source>
        <dbReference type="ARBA" id="ARBA00023239"/>
    </source>
</evidence>
<feature type="domain" description="Terpene synthase N-terminal" evidence="5">
    <location>
        <begin position="69"/>
        <end position="211"/>
    </location>
</feature>
<sequence length="571" mass="66141">MALPCNIFSPILRSTTTSIFVTEPKYFAKTNLVRIAILLSPNIPKQCRINTINSKPYRLQEYQLDVVSQVSIIDERVEKIRELVEWRDEEDPMEGLMFVDAIQRLGVAHHYEKEIEMIMEQHYLNKENGIKSLRDVALSFRLLRQRGYHISADVFNSFKGKDGKFRDEVEQDIWGLVELYEATQLSFEGEDILEEAQDFSSQILQQHLARDPKFKGSNIIQMRLRYPYHTTITNFTRDVGGMNYRWITTLTELSEQQFLIGRDVHKDELLQISKWWSGLNFKRDLKLVRNQPVKWYTWSMAMLADDNTLSAERVQLTKSIVFIYLIDDVFDLYGTPQDLTVFTEAVNKWEYAAIDTLPDYMKLCYKSLLDITNQIGSSISEKHGYNPINSLKQTWVSLCNAFLVEAQWLASRDLPRAEEYLANGKVSSGVHVVLVHLFFLLGLDAANVDDISSLVSCVAAILRLWDDLGSAQDEHQEGRDGSYIECYMRDNPESTFEQARDHVLDRIGMEWKRLNEECFNLSNPSSSALQFKEAALNMARMISLMYNYDKNQAFPALEKYVQIMLPNLIQS</sequence>
<dbReference type="Gene3D" id="1.50.10.130">
    <property type="entry name" value="Terpene synthase, N-terminal domain"/>
    <property type="match status" value="1"/>
</dbReference>
<dbReference type="SUPFAM" id="SSF48239">
    <property type="entry name" value="Terpenoid cyclases/Protein prenyltransferases"/>
    <property type="match status" value="1"/>
</dbReference>
<accession>A0A345BJ04</accession>
<dbReference type="InterPro" id="IPR008930">
    <property type="entry name" value="Terpenoid_cyclase/PrenylTrfase"/>
</dbReference>
<dbReference type="InterPro" id="IPR005630">
    <property type="entry name" value="Terpene_synthase_metal-bd"/>
</dbReference>
<dbReference type="GO" id="GO:0010333">
    <property type="term" value="F:terpene synthase activity"/>
    <property type="evidence" value="ECO:0007669"/>
    <property type="project" value="InterPro"/>
</dbReference>
<dbReference type="InterPro" id="IPR008949">
    <property type="entry name" value="Isoprenoid_synthase_dom_sf"/>
</dbReference>
<keyword evidence="3" id="KW-0460">Magnesium</keyword>
<evidence type="ECO:0000313" key="7">
    <source>
        <dbReference type="EMBL" id="AXF50410.1"/>
    </source>
</evidence>
<dbReference type="GO" id="GO:0000287">
    <property type="term" value="F:magnesium ion binding"/>
    <property type="evidence" value="ECO:0007669"/>
    <property type="project" value="InterPro"/>
</dbReference>
<feature type="domain" description="Terpene synthase metal-binding" evidence="6">
    <location>
        <begin position="279"/>
        <end position="512"/>
    </location>
</feature>
<evidence type="ECO:0000256" key="1">
    <source>
        <dbReference type="ARBA" id="ARBA00001946"/>
    </source>
</evidence>
<evidence type="ECO:0000259" key="5">
    <source>
        <dbReference type="Pfam" id="PF01397"/>
    </source>
</evidence>
<dbReference type="Gene3D" id="1.10.600.10">
    <property type="entry name" value="Farnesyl Diphosphate Synthase"/>
    <property type="match status" value="1"/>
</dbReference>
<dbReference type="InterPro" id="IPR036965">
    <property type="entry name" value="Terpene_synth_N_sf"/>
</dbReference>
<dbReference type="PANTHER" id="PTHR31225">
    <property type="entry name" value="OS04G0344100 PROTEIN-RELATED"/>
    <property type="match status" value="1"/>
</dbReference>
<dbReference type="Pfam" id="PF03936">
    <property type="entry name" value="Terpene_synth_C"/>
    <property type="match status" value="1"/>
</dbReference>
<dbReference type="InterPro" id="IPR050148">
    <property type="entry name" value="Terpene_synthase-like"/>
</dbReference>
<dbReference type="GO" id="GO:0046246">
    <property type="term" value="P:terpene biosynthetic process"/>
    <property type="evidence" value="ECO:0007669"/>
    <property type="project" value="UniProtKB-ARBA"/>
</dbReference>
<protein>
    <submittedName>
        <fullName evidence="7">(S)-linalool synthase</fullName>
    </submittedName>
</protein>
<comment type="cofactor">
    <cofactor evidence="1">
        <name>Mg(2+)</name>
        <dbReference type="ChEBI" id="CHEBI:18420"/>
    </cofactor>
</comment>
<dbReference type="GO" id="GO:0016114">
    <property type="term" value="P:terpenoid biosynthetic process"/>
    <property type="evidence" value="ECO:0007669"/>
    <property type="project" value="InterPro"/>
</dbReference>
<keyword evidence="2" id="KW-0479">Metal-binding</keyword>
<dbReference type="EMBL" id="MG870571">
    <property type="protein sequence ID" value="AXF50410.1"/>
    <property type="molecule type" value="mRNA"/>
</dbReference>
<evidence type="ECO:0000256" key="2">
    <source>
        <dbReference type="ARBA" id="ARBA00022723"/>
    </source>
</evidence>
<dbReference type="SFLD" id="SFLDG01019">
    <property type="entry name" value="Terpene_Cyclase_Like_1_C_Termi"/>
    <property type="match status" value="1"/>
</dbReference>
<keyword evidence="4" id="KW-0456">Lyase</keyword>
<proteinExistence type="evidence at transcript level"/>
<reference evidence="7" key="1">
    <citation type="journal article" date="2018" name="Planta">
        <title>RNA-Seq in the discovery of a sparsely expressed scent-determining monoterpene synthase in lavender (Lavandula).</title>
        <authorList>
            <person name="Adal A.M."/>
            <person name="Sarker L.S."/>
            <person name="Malli R.P."/>
            <person name="Liang P."/>
            <person name="Mahmoud S.S."/>
        </authorList>
    </citation>
    <scope>NUCLEOTIDE SEQUENCE</scope>
</reference>
<evidence type="ECO:0000259" key="6">
    <source>
        <dbReference type="Pfam" id="PF03936"/>
    </source>
</evidence>
<dbReference type="InterPro" id="IPR034741">
    <property type="entry name" value="Terpene_cyclase-like_1_C"/>
</dbReference>
<dbReference type="InterPro" id="IPR001906">
    <property type="entry name" value="Terpene_synth_N"/>
</dbReference>
<dbReference type="SUPFAM" id="SSF48576">
    <property type="entry name" value="Terpenoid synthases"/>
    <property type="match status" value="1"/>
</dbReference>